<gene>
    <name evidence="5" type="ORF">GCM10009765_77190</name>
</gene>
<sequence length="257" mass="26951">MVGWDEGWLRWKGVEMRLIHPAGAPGEVSDADLAELYAMTDRSRPRLRVNFVASLDGAAEVDGRSGGLSGAPDMRVFKVLRNLADAVLVGAGTVRAESYRGLSLGAARREWRRAAGLAEVPTLVVVSSALDIDTDVFADIPVRPIVVTHAASPADRQEKLAEVADVVLAGASTVDFAVALPALAERGLRQVLCEGGPALFGSLQAAGLVDELCLTLAPIVAGPGASRISAGPPSPPTDFALVHALEDSGMLLLRYQR</sequence>
<dbReference type="EMBL" id="BAAANY010000042">
    <property type="protein sequence ID" value="GAA1717215.1"/>
    <property type="molecule type" value="Genomic_DNA"/>
</dbReference>
<accession>A0ABP4V434</accession>
<dbReference type="Gene3D" id="3.40.430.10">
    <property type="entry name" value="Dihydrofolate Reductase, subunit A"/>
    <property type="match status" value="1"/>
</dbReference>
<dbReference type="PANTHER" id="PTHR38011:SF7">
    <property type="entry name" value="2,5-DIAMINO-6-RIBOSYLAMINO-4(3H)-PYRIMIDINONE 5'-PHOSPHATE REDUCTASE"/>
    <property type="match status" value="1"/>
</dbReference>
<keyword evidence="2" id="KW-0521">NADP</keyword>
<dbReference type="InterPro" id="IPR024072">
    <property type="entry name" value="DHFR-like_dom_sf"/>
</dbReference>
<evidence type="ECO:0000256" key="1">
    <source>
        <dbReference type="ARBA" id="ARBA00005104"/>
    </source>
</evidence>
<comment type="pathway">
    <text evidence="1">Cofactor biosynthesis; riboflavin biosynthesis.</text>
</comment>
<evidence type="ECO:0000256" key="2">
    <source>
        <dbReference type="ARBA" id="ARBA00022857"/>
    </source>
</evidence>
<keyword evidence="3" id="KW-0560">Oxidoreductase</keyword>
<evidence type="ECO:0000256" key="3">
    <source>
        <dbReference type="ARBA" id="ARBA00023002"/>
    </source>
</evidence>
<dbReference type="InterPro" id="IPR050765">
    <property type="entry name" value="Riboflavin_Biosynth_HTPR"/>
</dbReference>
<feature type="domain" description="Bacterial bifunctional deaminase-reductase C-terminal" evidence="4">
    <location>
        <begin position="46"/>
        <end position="244"/>
    </location>
</feature>
<proteinExistence type="predicted"/>
<dbReference type="NCBIfam" id="NF010663">
    <property type="entry name" value="PRK14059.1-1"/>
    <property type="match status" value="1"/>
</dbReference>
<dbReference type="SUPFAM" id="SSF53597">
    <property type="entry name" value="Dihydrofolate reductase-like"/>
    <property type="match status" value="1"/>
</dbReference>
<comment type="caution">
    <text evidence="5">The sequence shown here is derived from an EMBL/GenBank/DDBJ whole genome shotgun (WGS) entry which is preliminary data.</text>
</comment>
<dbReference type="Pfam" id="PF01872">
    <property type="entry name" value="RibD_C"/>
    <property type="match status" value="1"/>
</dbReference>
<dbReference type="PANTHER" id="PTHR38011">
    <property type="entry name" value="DIHYDROFOLATE REDUCTASE FAMILY PROTEIN (AFU_ORTHOLOGUE AFUA_8G06820)"/>
    <property type="match status" value="1"/>
</dbReference>
<organism evidence="5 6">
    <name type="scientific">Fodinicola feengrottensis</name>
    <dbReference type="NCBI Taxonomy" id="435914"/>
    <lineage>
        <taxon>Bacteria</taxon>
        <taxon>Bacillati</taxon>
        <taxon>Actinomycetota</taxon>
        <taxon>Actinomycetes</taxon>
        <taxon>Mycobacteriales</taxon>
        <taxon>Fodinicola</taxon>
    </lineage>
</organism>
<evidence type="ECO:0000313" key="6">
    <source>
        <dbReference type="Proteomes" id="UP001500618"/>
    </source>
</evidence>
<reference evidence="6" key="1">
    <citation type="journal article" date="2019" name="Int. J. Syst. Evol. Microbiol.">
        <title>The Global Catalogue of Microorganisms (GCM) 10K type strain sequencing project: providing services to taxonomists for standard genome sequencing and annotation.</title>
        <authorList>
            <consortium name="The Broad Institute Genomics Platform"/>
            <consortium name="The Broad Institute Genome Sequencing Center for Infectious Disease"/>
            <person name="Wu L."/>
            <person name="Ma J."/>
        </authorList>
    </citation>
    <scope>NUCLEOTIDE SEQUENCE [LARGE SCALE GENOMIC DNA]</scope>
    <source>
        <strain evidence="6">JCM 14718</strain>
    </source>
</reference>
<name>A0ABP4V434_9ACTN</name>
<keyword evidence="6" id="KW-1185">Reference proteome</keyword>
<evidence type="ECO:0000259" key="4">
    <source>
        <dbReference type="Pfam" id="PF01872"/>
    </source>
</evidence>
<dbReference type="InterPro" id="IPR002734">
    <property type="entry name" value="RibDG_C"/>
</dbReference>
<dbReference type="Proteomes" id="UP001500618">
    <property type="component" value="Unassembled WGS sequence"/>
</dbReference>
<evidence type="ECO:0000313" key="5">
    <source>
        <dbReference type="EMBL" id="GAA1717215.1"/>
    </source>
</evidence>
<protein>
    <submittedName>
        <fullName evidence="5">Pyrimidine reductase family protein</fullName>
    </submittedName>
</protein>